<reference evidence="4" key="1">
    <citation type="journal article" date="2020" name="mSystems">
        <title>Genome- and Community-Level Interaction Insights into Carbon Utilization and Element Cycling Functions of Hydrothermarchaeota in Hydrothermal Sediment.</title>
        <authorList>
            <person name="Zhou Z."/>
            <person name="Liu Y."/>
            <person name="Xu W."/>
            <person name="Pan J."/>
            <person name="Luo Z.H."/>
            <person name="Li M."/>
        </authorList>
    </citation>
    <scope>NUCLEOTIDE SEQUENCE [LARGE SCALE GENOMIC DNA]</scope>
    <source>
        <strain evidence="4">SpSt-776</strain>
    </source>
</reference>
<dbReference type="AlphaFoldDB" id="A0A7C3SJ67"/>
<evidence type="ECO:0000256" key="2">
    <source>
        <dbReference type="ARBA" id="ARBA00022729"/>
    </source>
</evidence>
<gene>
    <name evidence="4" type="ORF">ENV62_00905</name>
</gene>
<organism evidence="4">
    <name type="scientific">Desulfobacca acetoxidans</name>
    <dbReference type="NCBI Taxonomy" id="60893"/>
    <lineage>
        <taxon>Bacteria</taxon>
        <taxon>Pseudomonadati</taxon>
        <taxon>Thermodesulfobacteriota</taxon>
        <taxon>Desulfobaccia</taxon>
        <taxon>Desulfobaccales</taxon>
        <taxon>Desulfobaccaceae</taxon>
        <taxon>Desulfobacca</taxon>
    </lineage>
</organism>
<proteinExistence type="predicted"/>
<evidence type="ECO:0000259" key="3">
    <source>
        <dbReference type="PROSITE" id="PS51677"/>
    </source>
</evidence>
<dbReference type="GO" id="GO:0005576">
    <property type="term" value="C:extracellular region"/>
    <property type="evidence" value="ECO:0007669"/>
    <property type="project" value="UniProtKB-SubCell"/>
</dbReference>
<evidence type="ECO:0000313" key="4">
    <source>
        <dbReference type="EMBL" id="HGB13787.1"/>
    </source>
</evidence>
<dbReference type="Pfam" id="PF01522">
    <property type="entry name" value="Polysacc_deac_1"/>
    <property type="match status" value="1"/>
</dbReference>
<dbReference type="InterPro" id="IPR002509">
    <property type="entry name" value="NODB_dom"/>
</dbReference>
<dbReference type="SUPFAM" id="SSF88713">
    <property type="entry name" value="Glycoside hydrolase/deacetylase"/>
    <property type="match status" value="1"/>
</dbReference>
<sequence length="305" mass="34940">MSRKLKHLAADLAAKVTWEVFSQRREPSPKIAILCYHRVLPELVEDAEDPVYTVLPEQFEAQLDFLVKAGFRSLSLEEFGEMALGLKPCTKRAVVITFDDGYADNYALAWPLCRKYGIRLNLFLATGAIGLSQPMVMTKQGYRFLNNESDSEKSSGYFQAHIRKFPHLWRPLNWQEIEEMYQAGVSLGLHGHSHHNLACLSPDEITKEIAASLGTFQRKLGVRPRFMALPYGGYESNTPEIVALLQQFGLRFVFTTIPGRASVPSRSPLFPRLLIYQHDGLEVFRRKLFGAYDWLERLKRFLRKT</sequence>
<dbReference type="GO" id="GO:0016810">
    <property type="term" value="F:hydrolase activity, acting on carbon-nitrogen (but not peptide) bonds"/>
    <property type="evidence" value="ECO:0007669"/>
    <property type="project" value="InterPro"/>
</dbReference>
<dbReference type="PANTHER" id="PTHR34216">
    <property type="match status" value="1"/>
</dbReference>
<feature type="domain" description="NodB homology" evidence="3">
    <location>
        <begin position="92"/>
        <end position="305"/>
    </location>
</feature>
<dbReference type="InterPro" id="IPR051398">
    <property type="entry name" value="Polysacch_Deacetylase"/>
</dbReference>
<dbReference type="EMBL" id="DTHB01000016">
    <property type="protein sequence ID" value="HGB13787.1"/>
    <property type="molecule type" value="Genomic_DNA"/>
</dbReference>
<protein>
    <recommendedName>
        <fullName evidence="3">NodB homology domain-containing protein</fullName>
    </recommendedName>
</protein>
<dbReference type="InterPro" id="IPR011330">
    <property type="entry name" value="Glyco_hydro/deAcase_b/a-brl"/>
</dbReference>
<dbReference type="GO" id="GO:0005975">
    <property type="term" value="P:carbohydrate metabolic process"/>
    <property type="evidence" value="ECO:0007669"/>
    <property type="project" value="InterPro"/>
</dbReference>
<name>A0A7C3SJ67_9BACT</name>
<keyword evidence="2" id="KW-0732">Signal</keyword>
<comment type="subcellular location">
    <subcellularLocation>
        <location evidence="1">Secreted</location>
    </subcellularLocation>
</comment>
<comment type="caution">
    <text evidence="4">The sequence shown here is derived from an EMBL/GenBank/DDBJ whole genome shotgun (WGS) entry which is preliminary data.</text>
</comment>
<evidence type="ECO:0000256" key="1">
    <source>
        <dbReference type="ARBA" id="ARBA00004613"/>
    </source>
</evidence>
<dbReference type="PANTHER" id="PTHR34216:SF3">
    <property type="entry name" value="POLY-BETA-1,6-N-ACETYL-D-GLUCOSAMINE N-DEACETYLASE"/>
    <property type="match status" value="1"/>
</dbReference>
<dbReference type="Gene3D" id="3.20.20.370">
    <property type="entry name" value="Glycoside hydrolase/deacetylase"/>
    <property type="match status" value="1"/>
</dbReference>
<accession>A0A7C3SJ67</accession>
<dbReference type="PROSITE" id="PS51677">
    <property type="entry name" value="NODB"/>
    <property type="match status" value="1"/>
</dbReference>